<organism evidence="1 2">
    <name type="scientific">Billgrantia montanilacus</name>
    <dbReference type="NCBI Taxonomy" id="2282305"/>
    <lineage>
        <taxon>Bacteria</taxon>
        <taxon>Pseudomonadati</taxon>
        <taxon>Pseudomonadota</taxon>
        <taxon>Gammaproteobacteria</taxon>
        <taxon>Oceanospirillales</taxon>
        <taxon>Halomonadaceae</taxon>
        <taxon>Billgrantia</taxon>
    </lineage>
</organism>
<dbReference type="AlphaFoldDB" id="A0A368TUL9"/>
<comment type="caution">
    <text evidence="1">The sequence shown here is derived from an EMBL/GenBank/DDBJ whole genome shotgun (WGS) entry which is preliminary data.</text>
</comment>
<evidence type="ECO:0000313" key="2">
    <source>
        <dbReference type="Proteomes" id="UP000252405"/>
    </source>
</evidence>
<evidence type="ECO:0000313" key="1">
    <source>
        <dbReference type="EMBL" id="RCV88340.1"/>
    </source>
</evidence>
<gene>
    <name evidence="1" type="ORF">DU505_13670</name>
</gene>
<dbReference type="EMBL" id="QPII01000010">
    <property type="protein sequence ID" value="RCV88340.1"/>
    <property type="molecule type" value="Genomic_DNA"/>
</dbReference>
<protein>
    <submittedName>
        <fullName evidence="1">Uncharacterized protein</fullName>
    </submittedName>
</protein>
<proteinExistence type="predicted"/>
<keyword evidence="2" id="KW-1185">Reference proteome</keyword>
<sequence length="404" mass="46279">MSDLSREQVDLIKEVLDEVVDQYRANNHIIFSSDSERASLHFGDVAKRLKAWKKGRECIVPKCSQTAIKQSHTVPRGMSLSSISEAEHLLTPEFDHRRGELVLQRVGQNKASTFPGFCSEHEALFHEFETSGKIDQSQHIYLQTYRAACREWFRTSFILEQHDRTMAAYDSLRDERLAALVERRLRERGFGDEFKMGKLELKNDTLKNQWSDELEAIREYDIWLKTTLLPAFEKAIFQGDTSNVYTYAISIDVQIPVALSGGGAFHARDTKAERRVDMIIGVMPSDGNTLLTFGGHASDEDFINAYVTTWMNNALGMLSMVESWMVNGSDQWYLKPSVWNALPEGRRSAILSAIHACEQNIGQEFELSIFDGLRNNFLVDLAAQEEKKDEKYSEFVDKQRRKMI</sequence>
<dbReference type="Proteomes" id="UP000252405">
    <property type="component" value="Unassembled WGS sequence"/>
</dbReference>
<name>A0A368TUL9_9GAMM</name>
<reference evidence="1 2" key="1">
    <citation type="submission" date="2018-07" db="EMBL/GenBank/DDBJ databases">
        <title>Halomonas montanilacus sp. nov., isolated from Lake Pengyan on Tibetan Plateau.</title>
        <authorList>
            <person name="Lu H."/>
            <person name="Xing P."/>
            <person name="Wu Q."/>
        </authorList>
    </citation>
    <scope>NUCLEOTIDE SEQUENCE [LARGE SCALE GENOMIC DNA]</scope>
    <source>
        <strain evidence="1 2">PYC7W</strain>
    </source>
</reference>
<accession>A0A368TUL9</accession>